<accession>A0A1E5BGJ3</accession>
<comment type="caution">
    <text evidence="2">The sequence shown here is derived from an EMBL/GenBank/DDBJ whole genome shotgun (WGS) entry which is preliminary data.</text>
</comment>
<keyword evidence="1" id="KW-0812">Transmembrane</keyword>
<feature type="transmembrane region" description="Helical" evidence="1">
    <location>
        <begin position="23"/>
        <end position="42"/>
    </location>
</feature>
<feature type="transmembrane region" description="Helical" evidence="1">
    <location>
        <begin position="48"/>
        <end position="66"/>
    </location>
</feature>
<proteinExistence type="predicted"/>
<organism evidence="2 3">
    <name type="scientific">Vibrio genomosp. F10 str. ZF-129</name>
    <dbReference type="NCBI Taxonomy" id="1187848"/>
    <lineage>
        <taxon>Bacteria</taxon>
        <taxon>Pseudomonadati</taxon>
        <taxon>Pseudomonadota</taxon>
        <taxon>Gammaproteobacteria</taxon>
        <taxon>Vibrionales</taxon>
        <taxon>Vibrionaceae</taxon>
        <taxon>Vibrio</taxon>
    </lineage>
</organism>
<protein>
    <submittedName>
        <fullName evidence="2">Uncharacterized protein</fullName>
    </submittedName>
</protein>
<evidence type="ECO:0000313" key="3">
    <source>
        <dbReference type="Proteomes" id="UP000094741"/>
    </source>
</evidence>
<gene>
    <name evidence="2" type="ORF">A1QO_00595</name>
</gene>
<evidence type="ECO:0000256" key="1">
    <source>
        <dbReference type="SAM" id="Phobius"/>
    </source>
</evidence>
<name>A0A1E5BGJ3_9VIBR</name>
<dbReference type="AlphaFoldDB" id="A0A1E5BGJ3"/>
<feature type="transmembrane region" description="Helical" evidence="1">
    <location>
        <begin position="99"/>
        <end position="119"/>
    </location>
</feature>
<keyword evidence="1" id="KW-0472">Membrane</keyword>
<dbReference type="Proteomes" id="UP000094741">
    <property type="component" value="Unassembled WGS sequence"/>
</dbReference>
<dbReference type="STRING" id="1187848.A1QO_00595"/>
<sequence>MSGQYPESSLDEIQMSPSVIKGVSLGELAIIVFLTLFEVAWFCIQLSNLIPFFKFFVVVFGMGMLIKRSITRCMKMSKLKKQLPGALAHLSIKRSLKSYLTPSIIVLFFSLFFILFIILPVIFSIFGLASLSFLAAPYLMGYLIMKCTSDVEAFSPKATPSNKDDLIVSDTIFSTNKY</sequence>
<feature type="transmembrane region" description="Helical" evidence="1">
    <location>
        <begin position="125"/>
        <end position="145"/>
    </location>
</feature>
<reference evidence="2 3" key="1">
    <citation type="journal article" date="2012" name="Science">
        <title>Ecological populations of bacteria act as socially cohesive units of antibiotic production and resistance.</title>
        <authorList>
            <person name="Cordero O.X."/>
            <person name="Wildschutte H."/>
            <person name="Kirkup B."/>
            <person name="Proehl S."/>
            <person name="Ngo L."/>
            <person name="Hussain F."/>
            <person name="Le Roux F."/>
            <person name="Mincer T."/>
            <person name="Polz M.F."/>
        </authorList>
    </citation>
    <scope>NUCLEOTIDE SEQUENCE [LARGE SCALE GENOMIC DNA]</scope>
    <source>
        <strain evidence="2 3">ZF-129</strain>
    </source>
</reference>
<dbReference type="EMBL" id="AJYQ02000078">
    <property type="protein sequence ID" value="OEE35290.1"/>
    <property type="molecule type" value="Genomic_DNA"/>
</dbReference>
<evidence type="ECO:0000313" key="2">
    <source>
        <dbReference type="EMBL" id="OEE35290.1"/>
    </source>
</evidence>
<keyword evidence="1" id="KW-1133">Transmembrane helix</keyword>